<keyword evidence="2" id="KW-1185">Reference proteome</keyword>
<evidence type="ECO:0000313" key="1">
    <source>
        <dbReference type="EMBL" id="CAF4909880.1"/>
    </source>
</evidence>
<feature type="non-terminal residue" evidence="1">
    <location>
        <position position="1"/>
    </location>
</feature>
<dbReference type="AlphaFoldDB" id="A0A821VMR6"/>
<sequence>YENYNYRMDNISAEWFYDSILLKYPSVVFKYRSWFEQVKSDVIPDGTDAIELKKWQIALMIEAQTKAEQNQLASNEMNSI</sequence>
<feature type="non-terminal residue" evidence="1">
    <location>
        <position position="80"/>
    </location>
</feature>
<reference evidence="1" key="1">
    <citation type="submission" date="2021-02" db="EMBL/GenBank/DDBJ databases">
        <authorList>
            <person name="Nowell W R."/>
        </authorList>
    </citation>
    <scope>NUCLEOTIDE SEQUENCE</scope>
</reference>
<dbReference type="EMBL" id="CAJOBP010079486">
    <property type="protein sequence ID" value="CAF4909880.1"/>
    <property type="molecule type" value="Genomic_DNA"/>
</dbReference>
<comment type="caution">
    <text evidence="1">The sequence shown here is derived from an EMBL/GenBank/DDBJ whole genome shotgun (WGS) entry which is preliminary data.</text>
</comment>
<dbReference type="Proteomes" id="UP000663873">
    <property type="component" value="Unassembled WGS sequence"/>
</dbReference>
<proteinExistence type="predicted"/>
<evidence type="ECO:0000313" key="2">
    <source>
        <dbReference type="Proteomes" id="UP000663873"/>
    </source>
</evidence>
<name>A0A821VMR6_9BILA</name>
<gene>
    <name evidence="1" type="ORF">UJA718_LOCUS45917</name>
</gene>
<protein>
    <submittedName>
        <fullName evidence="1">Uncharacterized protein</fullName>
    </submittedName>
</protein>
<accession>A0A821VMR6</accession>
<organism evidence="1 2">
    <name type="scientific">Rotaria socialis</name>
    <dbReference type="NCBI Taxonomy" id="392032"/>
    <lineage>
        <taxon>Eukaryota</taxon>
        <taxon>Metazoa</taxon>
        <taxon>Spiralia</taxon>
        <taxon>Gnathifera</taxon>
        <taxon>Rotifera</taxon>
        <taxon>Eurotatoria</taxon>
        <taxon>Bdelloidea</taxon>
        <taxon>Philodinida</taxon>
        <taxon>Philodinidae</taxon>
        <taxon>Rotaria</taxon>
    </lineage>
</organism>